<gene>
    <name evidence="2" type="ORF">AVDCRST_MAG67-841</name>
</gene>
<proteinExistence type="predicted"/>
<feature type="non-terminal residue" evidence="2">
    <location>
        <position position="1"/>
    </location>
</feature>
<dbReference type="GO" id="GO:0006508">
    <property type="term" value="P:proteolysis"/>
    <property type="evidence" value="ECO:0007669"/>
    <property type="project" value="UniProtKB-KW"/>
</dbReference>
<feature type="compositionally biased region" description="Basic residues" evidence="1">
    <location>
        <begin position="110"/>
        <end position="125"/>
    </location>
</feature>
<keyword evidence="2" id="KW-0378">Hydrolase</keyword>
<protein>
    <submittedName>
        <fullName evidence="2">Activity regulator of membrane protease YbbK</fullName>
    </submittedName>
</protein>
<feature type="compositionally biased region" description="Low complexity" evidence="1">
    <location>
        <begin position="59"/>
        <end position="73"/>
    </location>
</feature>
<organism evidence="2">
    <name type="scientific">uncultured Solirubrobacteraceae bacterium</name>
    <dbReference type="NCBI Taxonomy" id="1162706"/>
    <lineage>
        <taxon>Bacteria</taxon>
        <taxon>Bacillati</taxon>
        <taxon>Actinomycetota</taxon>
        <taxon>Thermoleophilia</taxon>
        <taxon>Solirubrobacterales</taxon>
        <taxon>Solirubrobacteraceae</taxon>
        <taxon>environmental samples</taxon>
    </lineage>
</organism>
<feature type="compositionally biased region" description="Basic and acidic residues" evidence="1">
    <location>
        <begin position="83"/>
        <end position="93"/>
    </location>
</feature>
<evidence type="ECO:0000256" key="1">
    <source>
        <dbReference type="SAM" id="MobiDB-lite"/>
    </source>
</evidence>
<feature type="non-terminal residue" evidence="2">
    <location>
        <position position="138"/>
    </location>
</feature>
<evidence type="ECO:0000313" key="2">
    <source>
        <dbReference type="EMBL" id="CAA9480489.1"/>
    </source>
</evidence>
<sequence>DLDPARGDLRRGRGRHPRLLSRPICGGRPARRRGRPRGRGRRRLDPRLPDQLGVVLRLAAPRRAAPPAHAGAAAHRHRRARRQERDRDHADRRGRGRRQAGGRDLDGAPLRRRRGLRARQPRARHRDPGRDRARQRRV</sequence>
<keyword evidence="2" id="KW-0645">Protease</keyword>
<dbReference type="EMBL" id="CADCVQ010000041">
    <property type="protein sequence ID" value="CAA9480489.1"/>
    <property type="molecule type" value="Genomic_DNA"/>
</dbReference>
<accession>A0A6J4RYE7</accession>
<feature type="compositionally biased region" description="Basic residues" evidence="1">
    <location>
        <begin position="29"/>
        <end position="42"/>
    </location>
</feature>
<dbReference type="GO" id="GO:0008233">
    <property type="term" value="F:peptidase activity"/>
    <property type="evidence" value="ECO:0007669"/>
    <property type="project" value="UniProtKB-KW"/>
</dbReference>
<dbReference type="AlphaFoldDB" id="A0A6J4RYE7"/>
<feature type="region of interest" description="Disordered" evidence="1">
    <location>
        <begin position="1"/>
        <end position="138"/>
    </location>
</feature>
<name>A0A6J4RYE7_9ACTN</name>
<reference evidence="2" key="1">
    <citation type="submission" date="2020-02" db="EMBL/GenBank/DDBJ databases">
        <authorList>
            <person name="Meier V. D."/>
        </authorList>
    </citation>
    <scope>NUCLEOTIDE SEQUENCE</scope>
    <source>
        <strain evidence="2">AVDCRST_MAG67</strain>
    </source>
</reference>
<feature type="compositionally biased region" description="Basic and acidic residues" evidence="1">
    <location>
        <begin position="1"/>
        <end position="11"/>
    </location>
</feature>